<evidence type="ECO:0000256" key="5">
    <source>
        <dbReference type="ARBA" id="ARBA00023015"/>
    </source>
</evidence>
<dbReference type="EMBL" id="JAACXV010014191">
    <property type="protein sequence ID" value="KAF7269732.1"/>
    <property type="molecule type" value="Genomic_DNA"/>
</dbReference>
<dbReference type="GO" id="GO:0005776">
    <property type="term" value="C:autophagosome"/>
    <property type="evidence" value="ECO:0007669"/>
    <property type="project" value="UniProtKB-SubCell"/>
</dbReference>
<keyword evidence="14" id="KW-1185">Reference proteome</keyword>
<dbReference type="Pfam" id="PF14839">
    <property type="entry name" value="DOR"/>
    <property type="match status" value="1"/>
</dbReference>
<dbReference type="GO" id="GO:0016604">
    <property type="term" value="C:nuclear body"/>
    <property type="evidence" value="ECO:0007669"/>
    <property type="project" value="UniProtKB-SubCell"/>
</dbReference>
<keyword evidence="5" id="KW-0805">Transcription regulation</keyword>
<keyword evidence="6" id="KW-0010">Activator</keyword>
<dbReference type="GO" id="GO:0005829">
    <property type="term" value="C:cytosol"/>
    <property type="evidence" value="ECO:0007669"/>
    <property type="project" value="UniProtKB-SubCell"/>
</dbReference>
<feature type="region of interest" description="Disordered" evidence="12">
    <location>
        <begin position="337"/>
        <end position="376"/>
    </location>
</feature>
<keyword evidence="9" id="KW-0968">Cytoplasmic vesicle</keyword>
<evidence type="ECO:0000256" key="7">
    <source>
        <dbReference type="ARBA" id="ARBA00023163"/>
    </source>
</evidence>
<dbReference type="PANTHER" id="PTHR31671">
    <property type="entry name" value="DIABETES AND OBESITY REGULATED, ISOFORM G"/>
    <property type="match status" value="1"/>
</dbReference>
<feature type="coiled-coil region" evidence="11">
    <location>
        <begin position="304"/>
        <end position="334"/>
    </location>
</feature>
<dbReference type="Proteomes" id="UP000625711">
    <property type="component" value="Unassembled WGS sequence"/>
</dbReference>
<sequence length="376" mass="42219">MTHFFLAKFLDVNQSIRQRIIVDFGRHCRYGNAARKPTLTKGNKTQQIGNQLSAEISILLLGFGAVRLLFLFWLSATNTKLSFPDPRKFFFSRATESVSKILLVKNSGQFFCRTMLQSLANFLLFGGDTTGGVNNGDDTTRVALRTTDHDDGWTLVDRDSEGGSDGYSSEEDDNVDEDGMERVRLGRTSSSESLSRGHNRAMDESWFITPPPCFSSQSGPVQLRTSPLENLLIEHPSMSVYLRTGNRHPQQRSPTPSDIADDVLETEEEVVVEEEEEVINDQDRPQTIVVVRRAAAPPANPHRCNRAQALQLSARQQAKNLQAQKVQMKKLAKQAARGFLSRSNKAREANGRNWNPRRKERCQGSARSHANNNRKC</sequence>
<keyword evidence="7" id="KW-0804">Transcription</keyword>
<comment type="subcellular location">
    <subcellularLocation>
        <location evidence="2">Cytoplasm</location>
        <location evidence="2">Cytosol</location>
    </subcellularLocation>
    <subcellularLocation>
        <location evidence="1">Cytoplasmic vesicle</location>
        <location evidence="1">Autophagosome</location>
    </subcellularLocation>
    <subcellularLocation>
        <location evidence="10">Nucleus</location>
        <location evidence="10">Nuclear body</location>
    </subcellularLocation>
</comment>
<feature type="compositionally biased region" description="Polar residues" evidence="12">
    <location>
        <begin position="187"/>
        <end position="196"/>
    </location>
</feature>
<evidence type="ECO:0000256" key="6">
    <source>
        <dbReference type="ARBA" id="ARBA00023159"/>
    </source>
</evidence>
<evidence type="ECO:0000313" key="14">
    <source>
        <dbReference type="Proteomes" id="UP000625711"/>
    </source>
</evidence>
<evidence type="ECO:0000256" key="4">
    <source>
        <dbReference type="ARBA" id="ARBA00023006"/>
    </source>
</evidence>
<comment type="caution">
    <text evidence="13">The sequence shown here is derived from an EMBL/GenBank/DDBJ whole genome shotgun (WGS) entry which is preliminary data.</text>
</comment>
<protein>
    <submittedName>
        <fullName evidence="13">Uncharacterized protein</fullName>
    </submittedName>
</protein>
<keyword evidence="8" id="KW-0539">Nucleus</keyword>
<evidence type="ECO:0000256" key="12">
    <source>
        <dbReference type="SAM" id="MobiDB-lite"/>
    </source>
</evidence>
<proteinExistence type="predicted"/>
<dbReference type="OrthoDB" id="10041339at2759"/>
<feature type="compositionally biased region" description="Polar residues" evidence="12">
    <location>
        <begin position="365"/>
        <end position="376"/>
    </location>
</feature>
<evidence type="ECO:0000256" key="2">
    <source>
        <dbReference type="ARBA" id="ARBA00004514"/>
    </source>
</evidence>
<keyword evidence="4" id="KW-0072">Autophagy</keyword>
<keyword evidence="3" id="KW-0963">Cytoplasm</keyword>
<evidence type="ECO:0000256" key="1">
    <source>
        <dbReference type="ARBA" id="ARBA00004419"/>
    </source>
</evidence>
<evidence type="ECO:0000256" key="8">
    <source>
        <dbReference type="ARBA" id="ARBA00023242"/>
    </source>
</evidence>
<feature type="region of interest" description="Disordered" evidence="12">
    <location>
        <begin position="153"/>
        <end position="197"/>
    </location>
</feature>
<accession>A0A834HVX0</accession>
<evidence type="ECO:0000256" key="10">
    <source>
        <dbReference type="ARBA" id="ARBA00034306"/>
    </source>
</evidence>
<dbReference type="GO" id="GO:0000045">
    <property type="term" value="P:autophagosome assembly"/>
    <property type="evidence" value="ECO:0007669"/>
    <property type="project" value="TreeGrafter"/>
</dbReference>
<dbReference type="GO" id="GO:0045893">
    <property type="term" value="P:positive regulation of DNA-templated transcription"/>
    <property type="evidence" value="ECO:0007669"/>
    <property type="project" value="TreeGrafter"/>
</dbReference>
<name>A0A834HVX0_RHYFE</name>
<organism evidence="13 14">
    <name type="scientific">Rhynchophorus ferrugineus</name>
    <name type="common">Red palm weevil</name>
    <name type="synonym">Curculio ferrugineus</name>
    <dbReference type="NCBI Taxonomy" id="354439"/>
    <lineage>
        <taxon>Eukaryota</taxon>
        <taxon>Metazoa</taxon>
        <taxon>Ecdysozoa</taxon>
        <taxon>Arthropoda</taxon>
        <taxon>Hexapoda</taxon>
        <taxon>Insecta</taxon>
        <taxon>Pterygota</taxon>
        <taxon>Neoptera</taxon>
        <taxon>Endopterygota</taxon>
        <taxon>Coleoptera</taxon>
        <taxon>Polyphaga</taxon>
        <taxon>Cucujiformia</taxon>
        <taxon>Curculionidae</taxon>
        <taxon>Dryophthorinae</taxon>
        <taxon>Rhynchophorus</taxon>
    </lineage>
</organism>
<feature type="compositionally biased region" description="Acidic residues" evidence="12">
    <location>
        <begin position="168"/>
        <end position="179"/>
    </location>
</feature>
<keyword evidence="11" id="KW-0175">Coiled coil</keyword>
<gene>
    <name evidence="13" type="ORF">GWI33_017250</name>
</gene>
<evidence type="ECO:0000256" key="9">
    <source>
        <dbReference type="ARBA" id="ARBA00023329"/>
    </source>
</evidence>
<evidence type="ECO:0000313" key="13">
    <source>
        <dbReference type="EMBL" id="KAF7269732.1"/>
    </source>
</evidence>
<reference evidence="13" key="1">
    <citation type="submission" date="2020-08" db="EMBL/GenBank/DDBJ databases">
        <title>Genome sequencing and assembly of the red palm weevil Rhynchophorus ferrugineus.</title>
        <authorList>
            <person name="Dias G.B."/>
            <person name="Bergman C.M."/>
            <person name="Manee M."/>
        </authorList>
    </citation>
    <scope>NUCLEOTIDE SEQUENCE</scope>
    <source>
        <strain evidence="13">AA-2017</strain>
        <tissue evidence="13">Whole larva</tissue>
    </source>
</reference>
<evidence type="ECO:0000256" key="11">
    <source>
        <dbReference type="SAM" id="Coils"/>
    </source>
</evidence>
<dbReference type="PANTHER" id="PTHR31671:SF3">
    <property type="entry name" value="DIABETES AND OBESITY REGULATED, ISOFORM G"/>
    <property type="match status" value="1"/>
</dbReference>
<dbReference type="GO" id="GO:0031410">
    <property type="term" value="C:cytoplasmic vesicle"/>
    <property type="evidence" value="ECO:0007669"/>
    <property type="project" value="UniProtKB-KW"/>
</dbReference>
<evidence type="ECO:0000256" key="3">
    <source>
        <dbReference type="ARBA" id="ARBA00022490"/>
    </source>
</evidence>
<dbReference type="InterPro" id="IPR029431">
    <property type="entry name" value="TP53INP"/>
</dbReference>
<dbReference type="AlphaFoldDB" id="A0A834HVX0"/>